<keyword evidence="1" id="KW-0732">Signal</keyword>
<sequence>MLLHLLWTVTLPSVLALPAELVAKHMYWPESSAVMLSRIRVQEPSGSSMMMCSRKSLSHEFLMLTVRACSVYFLTESSRSCQISKERSSPSTVSFTSTLFSCGHRRQRR</sequence>
<dbReference type="Proteomes" id="UP000314294">
    <property type="component" value="Unassembled WGS sequence"/>
</dbReference>
<evidence type="ECO:0000313" key="2">
    <source>
        <dbReference type="EMBL" id="TNN67522.1"/>
    </source>
</evidence>
<comment type="caution">
    <text evidence="2">The sequence shown here is derived from an EMBL/GenBank/DDBJ whole genome shotgun (WGS) entry which is preliminary data.</text>
</comment>
<organism evidence="2 3">
    <name type="scientific">Liparis tanakae</name>
    <name type="common">Tanaka's snailfish</name>
    <dbReference type="NCBI Taxonomy" id="230148"/>
    <lineage>
        <taxon>Eukaryota</taxon>
        <taxon>Metazoa</taxon>
        <taxon>Chordata</taxon>
        <taxon>Craniata</taxon>
        <taxon>Vertebrata</taxon>
        <taxon>Euteleostomi</taxon>
        <taxon>Actinopterygii</taxon>
        <taxon>Neopterygii</taxon>
        <taxon>Teleostei</taxon>
        <taxon>Neoteleostei</taxon>
        <taxon>Acanthomorphata</taxon>
        <taxon>Eupercaria</taxon>
        <taxon>Perciformes</taxon>
        <taxon>Cottioidei</taxon>
        <taxon>Cottales</taxon>
        <taxon>Liparidae</taxon>
        <taxon>Liparis</taxon>
    </lineage>
</organism>
<protein>
    <recommendedName>
        <fullName evidence="4">Secreted protein</fullName>
    </recommendedName>
</protein>
<dbReference type="EMBL" id="SRLO01000202">
    <property type="protein sequence ID" value="TNN67522.1"/>
    <property type="molecule type" value="Genomic_DNA"/>
</dbReference>
<accession>A0A4Z2HRT8</accession>
<feature type="chain" id="PRO_5021351445" description="Secreted protein" evidence="1">
    <location>
        <begin position="17"/>
        <end position="109"/>
    </location>
</feature>
<evidence type="ECO:0000313" key="3">
    <source>
        <dbReference type="Proteomes" id="UP000314294"/>
    </source>
</evidence>
<evidence type="ECO:0000256" key="1">
    <source>
        <dbReference type="SAM" id="SignalP"/>
    </source>
</evidence>
<proteinExistence type="predicted"/>
<reference evidence="2 3" key="1">
    <citation type="submission" date="2019-03" db="EMBL/GenBank/DDBJ databases">
        <title>First draft genome of Liparis tanakae, snailfish: a comprehensive survey of snailfish specific genes.</title>
        <authorList>
            <person name="Kim W."/>
            <person name="Song I."/>
            <person name="Jeong J.-H."/>
            <person name="Kim D."/>
            <person name="Kim S."/>
            <person name="Ryu S."/>
            <person name="Song J.Y."/>
            <person name="Lee S.K."/>
        </authorList>
    </citation>
    <scope>NUCLEOTIDE SEQUENCE [LARGE SCALE GENOMIC DNA]</scope>
    <source>
        <tissue evidence="2">Muscle</tissue>
    </source>
</reference>
<keyword evidence="3" id="KW-1185">Reference proteome</keyword>
<dbReference type="AlphaFoldDB" id="A0A4Z2HRT8"/>
<feature type="signal peptide" evidence="1">
    <location>
        <begin position="1"/>
        <end position="16"/>
    </location>
</feature>
<gene>
    <name evidence="2" type="ORF">EYF80_022195</name>
</gene>
<name>A0A4Z2HRT8_9TELE</name>
<evidence type="ECO:0008006" key="4">
    <source>
        <dbReference type="Google" id="ProtNLM"/>
    </source>
</evidence>